<name>A0A370TJA3_9HELO</name>
<dbReference type="GO" id="GO:0005634">
    <property type="term" value="C:nucleus"/>
    <property type="evidence" value="ECO:0007669"/>
    <property type="project" value="TreeGrafter"/>
</dbReference>
<dbReference type="SUPFAM" id="SSF51735">
    <property type="entry name" value="NAD(P)-binding Rossmann-fold domains"/>
    <property type="match status" value="1"/>
</dbReference>
<dbReference type="OrthoDB" id="300709at2759"/>
<keyword evidence="5" id="KW-1185">Reference proteome</keyword>
<gene>
    <name evidence="4" type="ORF">BP5553_07366</name>
</gene>
<evidence type="ECO:0000256" key="1">
    <source>
        <dbReference type="ARBA" id="ARBA00006328"/>
    </source>
</evidence>
<protein>
    <submittedName>
        <fullName evidence="4">Putative NmrA-like family-containing protein 1</fullName>
    </submittedName>
</protein>
<sequence length="319" mass="34806">MSKPLIVVVGATGAQGGSVVSAFLSDGTYQIRAITRRPHSPKAKVLQDRGVEVVSADLNNEASLVEAFKGATAIFAVTDFFEPFISSGPEVAVQVETAQGINLARAAAQTSTLKHYIWSTLPNASQISGGKYVIPHFDSKNKIDAFIKDIPALYEKTTFLWLTWFASNVQFPVFRPALHKPSGKHVLLQPVPQNTPILSIGDQVSNVGHFALSIVKQPDLTLPAKFVLASTDSTTTGDLLKTWGKVTGKETEYLEISLEQYERFFPRWGTELGMMMQYWAEVGDKSWSGEAVLTRQTLGIDAAFVGTEKALGAVNWNED</sequence>
<dbReference type="CDD" id="cd05251">
    <property type="entry name" value="NmrA_like_SDR_a"/>
    <property type="match status" value="1"/>
</dbReference>
<accession>A0A370TJA3</accession>
<organism evidence="4 5">
    <name type="scientific">Venustampulla echinocandica</name>
    <dbReference type="NCBI Taxonomy" id="2656787"/>
    <lineage>
        <taxon>Eukaryota</taxon>
        <taxon>Fungi</taxon>
        <taxon>Dikarya</taxon>
        <taxon>Ascomycota</taxon>
        <taxon>Pezizomycotina</taxon>
        <taxon>Leotiomycetes</taxon>
        <taxon>Helotiales</taxon>
        <taxon>Pleuroascaceae</taxon>
        <taxon>Venustampulla</taxon>
    </lineage>
</organism>
<evidence type="ECO:0000313" key="4">
    <source>
        <dbReference type="EMBL" id="RDL35435.1"/>
    </source>
</evidence>
<proteinExistence type="inferred from homology"/>
<dbReference type="GeneID" id="43600215"/>
<dbReference type="InterPro" id="IPR036291">
    <property type="entry name" value="NAD(P)-bd_dom_sf"/>
</dbReference>
<dbReference type="PANTHER" id="PTHR42748">
    <property type="entry name" value="NITROGEN METABOLITE REPRESSION PROTEIN NMRA FAMILY MEMBER"/>
    <property type="match status" value="1"/>
</dbReference>
<reference evidence="4 5" key="1">
    <citation type="journal article" date="2018" name="IMA Fungus">
        <title>IMA Genome-F 9: Draft genome sequence of Annulohypoxylon stygium, Aspergillus mulundensis, Berkeleyomyces basicola (syn. Thielaviopsis basicola), Ceratocystis smalleyi, two Cercospora beticola strains, Coleophoma cylindrospora, Fusarium fracticaudum, Phialophora cf. hyalina, and Morchella septimelata.</title>
        <authorList>
            <person name="Wingfield B.D."/>
            <person name="Bills G.F."/>
            <person name="Dong Y."/>
            <person name="Huang W."/>
            <person name="Nel W.J."/>
            <person name="Swalarsk-Parry B.S."/>
            <person name="Vaghefi N."/>
            <person name="Wilken P.M."/>
            <person name="An Z."/>
            <person name="de Beer Z.W."/>
            <person name="De Vos L."/>
            <person name="Chen L."/>
            <person name="Duong T.A."/>
            <person name="Gao Y."/>
            <person name="Hammerbacher A."/>
            <person name="Kikkert J.R."/>
            <person name="Li Y."/>
            <person name="Li H."/>
            <person name="Li K."/>
            <person name="Li Q."/>
            <person name="Liu X."/>
            <person name="Ma X."/>
            <person name="Naidoo K."/>
            <person name="Pethybridge S.J."/>
            <person name="Sun J."/>
            <person name="Steenkamp E.T."/>
            <person name="van der Nest M.A."/>
            <person name="van Wyk S."/>
            <person name="Wingfield M.J."/>
            <person name="Xiong C."/>
            <person name="Yue Q."/>
            <person name="Zhang X."/>
        </authorList>
    </citation>
    <scope>NUCLEOTIDE SEQUENCE [LARGE SCALE GENOMIC DNA]</scope>
    <source>
        <strain evidence="4 5">BP 5553</strain>
    </source>
</reference>
<comment type="caution">
    <text evidence="4">The sequence shown here is derived from an EMBL/GenBank/DDBJ whole genome shotgun (WGS) entry which is preliminary data.</text>
</comment>
<dbReference type="Gene3D" id="3.40.50.720">
    <property type="entry name" value="NAD(P)-binding Rossmann-like Domain"/>
    <property type="match status" value="1"/>
</dbReference>
<evidence type="ECO:0000256" key="2">
    <source>
        <dbReference type="ARBA" id="ARBA00022857"/>
    </source>
</evidence>
<evidence type="ECO:0000259" key="3">
    <source>
        <dbReference type="Pfam" id="PF05368"/>
    </source>
</evidence>
<dbReference type="Gene3D" id="3.90.25.10">
    <property type="entry name" value="UDP-galactose 4-epimerase, domain 1"/>
    <property type="match status" value="1"/>
</dbReference>
<feature type="domain" description="NmrA-like" evidence="3">
    <location>
        <begin position="3"/>
        <end position="285"/>
    </location>
</feature>
<dbReference type="Proteomes" id="UP000254866">
    <property type="component" value="Unassembled WGS sequence"/>
</dbReference>
<keyword evidence="2" id="KW-0521">NADP</keyword>
<dbReference type="AlphaFoldDB" id="A0A370TJA3"/>
<comment type="similarity">
    <text evidence="1">Belongs to the NmrA-type oxidoreductase family.</text>
</comment>
<dbReference type="InterPro" id="IPR008030">
    <property type="entry name" value="NmrA-like"/>
</dbReference>
<dbReference type="InterPro" id="IPR051164">
    <property type="entry name" value="NmrA-like_oxidored"/>
</dbReference>
<dbReference type="EMBL" id="NPIC01000006">
    <property type="protein sequence ID" value="RDL35435.1"/>
    <property type="molecule type" value="Genomic_DNA"/>
</dbReference>
<dbReference type="PANTHER" id="PTHR42748:SF28">
    <property type="entry name" value="NMRA-LIKE DOMAIN-CONTAINING PROTEIN"/>
    <property type="match status" value="1"/>
</dbReference>
<dbReference type="RefSeq" id="XP_031868258.1">
    <property type="nucleotide sequence ID" value="XM_032015989.1"/>
</dbReference>
<dbReference type="STRING" id="2656787.A0A370TJA3"/>
<dbReference type="Pfam" id="PF05368">
    <property type="entry name" value="NmrA"/>
    <property type="match status" value="1"/>
</dbReference>
<evidence type="ECO:0000313" key="5">
    <source>
        <dbReference type="Proteomes" id="UP000254866"/>
    </source>
</evidence>